<evidence type="ECO:0000313" key="4">
    <source>
        <dbReference type="Proteomes" id="UP000371041"/>
    </source>
</evidence>
<feature type="compositionally biased region" description="Acidic residues" evidence="2">
    <location>
        <begin position="164"/>
        <end position="183"/>
    </location>
</feature>
<organism evidence="3 4">
    <name type="scientific">Allosaccharopolyspora coralli</name>
    <dbReference type="NCBI Taxonomy" id="2665642"/>
    <lineage>
        <taxon>Bacteria</taxon>
        <taxon>Bacillati</taxon>
        <taxon>Actinomycetota</taxon>
        <taxon>Actinomycetes</taxon>
        <taxon>Pseudonocardiales</taxon>
        <taxon>Pseudonocardiaceae</taxon>
        <taxon>Allosaccharopolyspora</taxon>
    </lineage>
</organism>
<gene>
    <name evidence="3" type="ORF">GIY23_06310</name>
</gene>
<dbReference type="KEGG" id="sace:GIY23_06310"/>
<evidence type="ECO:0000256" key="1">
    <source>
        <dbReference type="SAM" id="Coils"/>
    </source>
</evidence>
<evidence type="ECO:0008006" key="5">
    <source>
        <dbReference type="Google" id="ProtNLM"/>
    </source>
</evidence>
<dbReference type="EMBL" id="CP045929">
    <property type="protein sequence ID" value="QGK69195.1"/>
    <property type="molecule type" value="Genomic_DNA"/>
</dbReference>
<dbReference type="GO" id="GO:0003677">
    <property type="term" value="F:DNA binding"/>
    <property type="evidence" value="ECO:0007669"/>
    <property type="project" value="InterPro"/>
</dbReference>
<evidence type="ECO:0000313" key="3">
    <source>
        <dbReference type="EMBL" id="QGK69195.1"/>
    </source>
</evidence>
<proteinExistence type="predicted"/>
<dbReference type="AlphaFoldDB" id="A0A5Q3QCJ6"/>
<feature type="region of interest" description="Disordered" evidence="2">
    <location>
        <begin position="142"/>
        <end position="183"/>
    </location>
</feature>
<reference evidence="4" key="1">
    <citation type="submission" date="2019-11" db="EMBL/GenBank/DDBJ databases">
        <title>The complete genome sequence of Saccharopolyspora sp. E2A.</title>
        <authorList>
            <person name="Zhang G."/>
        </authorList>
    </citation>
    <scope>NUCLEOTIDE SEQUENCE [LARGE SCALE GENOMIC DNA]</scope>
    <source>
        <strain evidence="4">E2A</strain>
    </source>
</reference>
<dbReference type="Gene3D" id="3.30.1310.10">
    <property type="entry name" value="Nucleoid-associated protein YbaB-like domain"/>
    <property type="match status" value="1"/>
</dbReference>
<dbReference type="Proteomes" id="UP000371041">
    <property type="component" value="Chromosome"/>
</dbReference>
<name>A0A5Q3QCJ6_9PSEU</name>
<sequence>MIRVPRVRSFPRSGCARLTHRVCRRRAREDRVDPHKFLADFERKSEQMQQQLAESQEQLASARSEVTSSDGTVTVTVAGGGGIESLTLSPKATQLAHTVLADRIMDTIRQAQVEAARSVQESMRPLLGDGEGMDFLTEQVDQGIARMQRSEHAPGTEPRRSAVEDIELDWDDDEDDWDERGGR</sequence>
<feature type="compositionally biased region" description="Basic and acidic residues" evidence="2">
    <location>
        <begin position="148"/>
        <end position="163"/>
    </location>
</feature>
<accession>A0A5Q3QCJ6</accession>
<dbReference type="SUPFAM" id="SSF82607">
    <property type="entry name" value="YbaB-like"/>
    <property type="match status" value="1"/>
</dbReference>
<keyword evidence="1" id="KW-0175">Coiled coil</keyword>
<keyword evidence="4" id="KW-1185">Reference proteome</keyword>
<dbReference type="InterPro" id="IPR004401">
    <property type="entry name" value="YbaB/EbfC"/>
</dbReference>
<evidence type="ECO:0000256" key="2">
    <source>
        <dbReference type="SAM" id="MobiDB-lite"/>
    </source>
</evidence>
<feature type="coiled-coil region" evidence="1">
    <location>
        <begin position="38"/>
        <end position="65"/>
    </location>
</feature>
<dbReference type="InterPro" id="IPR036894">
    <property type="entry name" value="YbaB-like_sf"/>
</dbReference>
<dbReference type="Pfam" id="PF02575">
    <property type="entry name" value="YbaB_DNA_bd"/>
    <property type="match status" value="1"/>
</dbReference>
<protein>
    <recommendedName>
        <fullName evidence="5">YbaB/EbfC family DNA-binding protein</fullName>
    </recommendedName>
</protein>